<keyword evidence="2" id="KW-1133">Transmembrane helix</keyword>
<reference evidence="3 4" key="1">
    <citation type="submission" date="2019-02" db="EMBL/GenBank/DDBJ databases">
        <title>Genomic Encyclopedia of Archaeal and Bacterial Type Strains, Phase II (KMG-II): from individual species to whole genera.</title>
        <authorList>
            <person name="Goeker M."/>
        </authorList>
    </citation>
    <scope>NUCLEOTIDE SEQUENCE [LARGE SCALE GENOMIC DNA]</scope>
    <source>
        <strain evidence="3 4">DSM 18101</strain>
    </source>
</reference>
<accession>A0A4V2G451</accession>
<keyword evidence="2" id="KW-0472">Membrane</keyword>
<dbReference type="InterPro" id="IPR008183">
    <property type="entry name" value="Aldose_1/G6P_1-epimerase"/>
</dbReference>
<evidence type="ECO:0000313" key="3">
    <source>
        <dbReference type="EMBL" id="RZU39466.1"/>
    </source>
</evidence>
<dbReference type="AlphaFoldDB" id="A0A4V2G451"/>
<dbReference type="Pfam" id="PF01263">
    <property type="entry name" value="Aldose_epim"/>
    <property type="match status" value="1"/>
</dbReference>
<dbReference type="EMBL" id="SHKW01000001">
    <property type="protein sequence ID" value="RZU39466.1"/>
    <property type="molecule type" value="Genomic_DNA"/>
</dbReference>
<dbReference type="InterPro" id="IPR011013">
    <property type="entry name" value="Gal_mutarotase_sf_dom"/>
</dbReference>
<organism evidence="3 4">
    <name type="scientific">Edaphobacter modestus</name>
    <dbReference type="NCBI Taxonomy" id="388466"/>
    <lineage>
        <taxon>Bacteria</taxon>
        <taxon>Pseudomonadati</taxon>
        <taxon>Acidobacteriota</taxon>
        <taxon>Terriglobia</taxon>
        <taxon>Terriglobales</taxon>
        <taxon>Acidobacteriaceae</taxon>
        <taxon>Edaphobacter</taxon>
    </lineage>
</organism>
<evidence type="ECO:0000313" key="4">
    <source>
        <dbReference type="Proteomes" id="UP000292958"/>
    </source>
</evidence>
<evidence type="ECO:0000256" key="1">
    <source>
        <dbReference type="SAM" id="MobiDB-lite"/>
    </source>
</evidence>
<proteinExistence type="predicted"/>
<keyword evidence="2" id="KW-0812">Transmembrane</keyword>
<dbReference type="OrthoDB" id="9795355at2"/>
<dbReference type="InterPro" id="IPR014718">
    <property type="entry name" value="GH-type_carb-bd"/>
</dbReference>
<dbReference type="GO" id="GO:0016853">
    <property type="term" value="F:isomerase activity"/>
    <property type="evidence" value="ECO:0007669"/>
    <property type="project" value="InterPro"/>
</dbReference>
<protein>
    <submittedName>
        <fullName evidence="3">Galactose mutarotase-like enzyme</fullName>
    </submittedName>
</protein>
<comment type="caution">
    <text evidence="3">The sequence shown here is derived from an EMBL/GenBank/DDBJ whole genome shotgun (WGS) entry which is preliminary data.</text>
</comment>
<feature type="region of interest" description="Disordered" evidence="1">
    <location>
        <begin position="293"/>
        <end position="313"/>
    </location>
</feature>
<feature type="transmembrane region" description="Helical" evidence="2">
    <location>
        <begin position="21"/>
        <end position="44"/>
    </location>
</feature>
<evidence type="ECO:0000256" key="2">
    <source>
        <dbReference type="SAM" id="Phobius"/>
    </source>
</evidence>
<dbReference type="SUPFAM" id="SSF74650">
    <property type="entry name" value="Galactose mutarotase-like"/>
    <property type="match status" value="1"/>
</dbReference>
<keyword evidence="4" id="KW-1185">Reference proteome</keyword>
<name>A0A4V2G451_9BACT</name>
<gene>
    <name evidence="3" type="ORF">BDD14_0851</name>
</gene>
<sequence length="432" mass="46897">MYLRLATQRLAEMGRQLWKQVVLRSGVVTIAAVVLVLMALAIGWRAHTRGRFARLKADFKRSDRPHAPLPPQPGGQDALMLERSAIEGGTVPQFLSATLLPGRGMNVLQITARLPKKGVVKLLDSPALEEATKRMNGTGTDTNGRESLAMGGAIEAPWAGEIFGTPSGDSLVTSWRGTNVKLPAERRGGTSVATGGLLLSRAGTSVKTNVMPDGGEAEAVYEAGDYEGAWPSRMQVKSTLQLSSRALEMKVVATNTGDTPQPVGIGWRPRFALVSDDRGQVTLRLPSVMKEEIPDRRSGAPSGRLVSVEGTPGDFSPRAGTALKNLSLNDTFVHLRQISLDSGPVVELWDAANDFGLRMTMLSPSIKAVHVEAPADRKFVLIEPRFNYDDPFGHEWSKEENTGMVTVEPGKSVQWRIRLEIYGPPAAEDRYR</sequence>
<dbReference type="Proteomes" id="UP000292958">
    <property type="component" value="Unassembled WGS sequence"/>
</dbReference>
<dbReference type="GO" id="GO:0005975">
    <property type="term" value="P:carbohydrate metabolic process"/>
    <property type="evidence" value="ECO:0007669"/>
    <property type="project" value="InterPro"/>
</dbReference>
<dbReference type="Gene3D" id="2.70.98.10">
    <property type="match status" value="1"/>
</dbReference>
<dbReference type="GO" id="GO:0030246">
    <property type="term" value="F:carbohydrate binding"/>
    <property type="evidence" value="ECO:0007669"/>
    <property type="project" value="InterPro"/>
</dbReference>